<name>A0ABV9M9C4_9BACL</name>
<dbReference type="Proteomes" id="UP001595932">
    <property type="component" value="Unassembled WGS sequence"/>
</dbReference>
<proteinExistence type="predicted"/>
<organism evidence="2 3">
    <name type="scientific">Planococcus dechangensis</name>
    <dbReference type="NCBI Taxonomy" id="1176255"/>
    <lineage>
        <taxon>Bacteria</taxon>
        <taxon>Bacillati</taxon>
        <taxon>Bacillota</taxon>
        <taxon>Bacilli</taxon>
        <taxon>Bacillales</taxon>
        <taxon>Caryophanaceae</taxon>
        <taxon>Planococcus</taxon>
    </lineage>
</organism>
<protein>
    <submittedName>
        <fullName evidence="2">Uncharacterized protein</fullName>
    </submittedName>
</protein>
<feature type="transmembrane region" description="Helical" evidence="1">
    <location>
        <begin position="155"/>
        <end position="174"/>
    </location>
</feature>
<feature type="transmembrane region" description="Helical" evidence="1">
    <location>
        <begin position="71"/>
        <end position="94"/>
    </location>
</feature>
<keyword evidence="3" id="KW-1185">Reference proteome</keyword>
<sequence length="206" mass="23407">MSYVPILHLTIPAIWVSVILAFLATSLLQRFASGSKPKDWYWNAVTLYILAWKLSYILFNFDHFINMPLSLLYFNGGVPGHLLAVSLVIGYLFVARKKHIELTKQAVFSVLLFFIAYHVILAIFERQAVEALWHTVLLIVSIVSVRLMKSRDDVPHGLVIALLFMCELLISSAFGPLFTWQNATVVALAAFTLPLYIRHEQKGQFL</sequence>
<keyword evidence="1" id="KW-0812">Transmembrane</keyword>
<gene>
    <name evidence="2" type="ORF">ACFO5U_04760</name>
</gene>
<reference evidence="3" key="1">
    <citation type="journal article" date="2019" name="Int. J. Syst. Evol. Microbiol.">
        <title>The Global Catalogue of Microorganisms (GCM) 10K type strain sequencing project: providing services to taxonomists for standard genome sequencing and annotation.</title>
        <authorList>
            <consortium name="The Broad Institute Genomics Platform"/>
            <consortium name="The Broad Institute Genome Sequencing Center for Infectious Disease"/>
            <person name="Wu L."/>
            <person name="Ma J."/>
        </authorList>
    </citation>
    <scope>NUCLEOTIDE SEQUENCE [LARGE SCALE GENOMIC DNA]</scope>
    <source>
        <strain evidence="3">CGMCC 1.12151</strain>
    </source>
</reference>
<keyword evidence="1" id="KW-1133">Transmembrane helix</keyword>
<evidence type="ECO:0000313" key="3">
    <source>
        <dbReference type="Proteomes" id="UP001595932"/>
    </source>
</evidence>
<accession>A0ABV9M9C4</accession>
<keyword evidence="1" id="KW-0472">Membrane</keyword>
<comment type="caution">
    <text evidence="2">The sequence shown here is derived from an EMBL/GenBank/DDBJ whole genome shotgun (WGS) entry which is preliminary data.</text>
</comment>
<dbReference type="EMBL" id="JBHSGL010000005">
    <property type="protein sequence ID" value="MFC4712150.1"/>
    <property type="molecule type" value="Genomic_DNA"/>
</dbReference>
<feature type="transmembrane region" description="Helical" evidence="1">
    <location>
        <begin position="6"/>
        <end position="28"/>
    </location>
</feature>
<evidence type="ECO:0000256" key="1">
    <source>
        <dbReference type="SAM" id="Phobius"/>
    </source>
</evidence>
<feature type="transmembrane region" description="Helical" evidence="1">
    <location>
        <begin position="106"/>
        <end position="125"/>
    </location>
</feature>
<dbReference type="RefSeq" id="WP_377277146.1">
    <property type="nucleotide sequence ID" value="NZ_JBHSGL010000005.1"/>
</dbReference>
<evidence type="ECO:0000313" key="2">
    <source>
        <dbReference type="EMBL" id="MFC4712150.1"/>
    </source>
</evidence>
<feature type="transmembrane region" description="Helical" evidence="1">
    <location>
        <begin position="131"/>
        <end position="148"/>
    </location>
</feature>
<feature type="transmembrane region" description="Helical" evidence="1">
    <location>
        <begin position="40"/>
        <end position="59"/>
    </location>
</feature>